<dbReference type="EnsemblPlants" id="KQK06444">
    <property type="protein sequence ID" value="KQK06444"/>
    <property type="gene ID" value="BRADI_2g26386v3"/>
</dbReference>
<evidence type="ECO:0000313" key="4">
    <source>
        <dbReference type="Proteomes" id="UP000008810"/>
    </source>
</evidence>
<feature type="compositionally biased region" description="Basic residues" evidence="1">
    <location>
        <begin position="51"/>
        <end position="69"/>
    </location>
</feature>
<dbReference type="EMBL" id="CM000881">
    <property type="protein sequence ID" value="KQK06444.1"/>
    <property type="molecule type" value="Genomic_DNA"/>
</dbReference>
<feature type="region of interest" description="Disordered" evidence="1">
    <location>
        <begin position="94"/>
        <end position="113"/>
    </location>
</feature>
<dbReference type="AlphaFoldDB" id="A0A0Q3J1A0"/>
<keyword evidence="4" id="KW-1185">Reference proteome</keyword>
<reference evidence="3" key="3">
    <citation type="submission" date="2018-08" db="UniProtKB">
        <authorList>
            <consortium name="EnsemblPlants"/>
        </authorList>
    </citation>
    <scope>IDENTIFICATION</scope>
    <source>
        <strain evidence="3">cv. Bd21</strain>
    </source>
</reference>
<feature type="region of interest" description="Disordered" evidence="1">
    <location>
        <begin position="35"/>
        <end position="88"/>
    </location>
</feature>
<reference evidence="2 3" key="1">
    <citation type="journal article" date="2010" name="Nature">
        <title>Genome sequencing and analysis of the model grass Brachypodium distachyon.</title>
        <authorList>
            <consortium name="International Brachypodium Initiative"/>
        </authorList>
    </citation>
    <scope>NUCLEOTIDE SEQUENCE [LARGE SCALE GENOMIC DNA]</scope>
    <source>
        <strain evidence="2 3">Bd21</strain>
    </source>
</reference>
<dbReference type="FunCoup" id="A0A0Q3J1A0">
    <property type="interactions" value="251"/>
</dbReference>
<dbReference type="InParanoid" id="A0A0Q3J1A0"/>
<feature type="compositionally biased region" description="Low complexity" evidence="1">
    <location>
        <begin position="70"/>
        <end position="88"/>
    </location>
</feature>
<gene>
    <name evidence="2" type="ORF">BRADI_2g26386v3</name>
</gene>
<evidence type="ECO:0000313" key="2">
    <source>
        <dbReference type="EMBL" id="KQK06444.1"/>
    </source>
</evidence>
<reference evidence="2" key="2">
    <citation type="submission" date="2017-06" db="EMBL/GenBank/DDBJ databases">
        <title>WGS assembly of Brachypodium distachyon.</title>
        <authorList>
            <consortium name="The International Brachypodium Initiative"/>
            <person name="Lucas S."/>
            <person name="Harmon-Smith M."/>
            <person name="Lail K."/>
            <person name="Tice H."/>
            <person name="Grimwood J."/>
            <person name="Bruce D."/>
            <person name="Barry K."/>
            <person name="Shu S."/>
            <person name="Lindquist E."/>
            <person name="Wang M."/>
            <person name="Pitluck S."/>
            <person name="Vogel J.P."/>
            <person name="Garvin D.F."/>
            <person name="Mockler T.C."/>
            <person name="Schmutz J."/>
            <person name="Rokhsar D."/>
            <person name="Bevan M.W."/>
        </authorList>
    </citation>
    <scope>NUCLEOTIDE SEQUENCE</scope>
    <source>
        <strain evidence="2">Bd21</strain>
    </source>
</reference>
<name>A0A0Q3J1A0_BRADI</name>
<dbReference type="Gramene" id="KQK06444">
    <property type="protein sequence ID" value="KQK06444"/>
    <property type="gene ID" value="BRADI_2g26386v3"/>
</dbReference>
<evidence type="ECO:0000313" key="3">
    <source>
        <dbReference type="EnsemblPlants" id="KQK06444"/>
    </source>
</evidence>
<proteinExistence type="predicted"/>
<protein>
    <submittedName>
        <fullName evidence="2 3">Uncharacterized protein</fullName>
    </submittedName>
</protein>
<feature type="compositionally biased region" description="Low complexity" evidence="1">
    <location>
        <begin position="94"/>
        <end position="111"/>
    </location>
</feature>
<organism evidence="2">
    <name type="scientific">Brachypodium distachyon</name>
    <name type="common">Purple false brome</name>
    <name type="synonym">Trachynia distachya</name>
    <dbReference type="NCBI Taxonomy" id="15368"/>
    <lineage>
        <taxon>Eukaryota</taxon>
        <taxon>Viridiplantae</taxon>
        <taxon>Streptophyta</taxon>
        <taxon>Embryophyta</taxon>
        <taxon>Tracheophyta</taxon>
        <taxon>Spermatophyta</taxon>
        <taxon>Magnoliopsida</taxon>
        <taxon>Liliopsida</taxon>
        <taxon>Poales</taxon>
        <taxon>Poaceae</taxon>
        <taxon>BOP clade</taxon>
        <taxon>Pooideae</taxon>
        <taxon>Stipodae</taxon>
        <taxon>Brachypodieae</taxon>
        <taxon>Brachypodium</taxon>
    </lineage>
</organism>
<accession>A0A0Q3J1A0</accession>
<dbReference type="Proteomes" id="UP000008810">
    <property type="component" value="Chromosome 2"/>
</dbReference>
<sequence>MAGAPPLLLSPRAPLFSSLPGLTHLLPLRPSRLSLVAPLRGRPPPSGSSPRRPRLRAPHRPPPPRRRRPSSASSPELPDALASTAPPRLRLAARTPPLLPSTPSRLPVARAPPLPRRRMPCSALHRVRRPCRPSSADLLLLLPFPGVDSLPPPSAAPRSSLLCLQPAGPAEPSWPVSQPRPVAFFLFPVFSVFLKLMPDVWALLVSASVSLLFACRCSTSSRLAAASTCCCCRTSSTPWRPTPPRTTKMEP</sequence>
<evidence type="ECO:0000256" key="1">
    <source>
        <dbReference type="SAM" id="MobiDB-lite"/>
    </source>
</evidence>